<evidence type="ECO:0000313" key="9">
    <source>
        <dbReference type="Proteomes" id="UP000008281"/>
    </source>
</evidence>
<feature type="domain" description="DNA-directed DNA polymerase family A palm" evidence="7">
    <location>
        <begin position="966"/>
        <end position="1257"/>
    </location>
</feature>
<feature type="compositionally biased region" description="Polar residues" evidence="6">
    <location>
        <begin position="907"/>
        <end position="921"/>
    </location>
</feature>
<dbReference type="PANTHER" id="PTHR10267:SF0">
    <property type="entry name" value="DNA POLYMERASE SUBUNIT GAMMA-1"/>
    <property type="match status" value="1"/>
</dbReference>
<feature type="region of interest" description="Disordered" evidence="6">
    <location>
        <begin position="832"/>
        <end position="950"/>
    </location>
</feature>
<accession>E3M1E1</accession>
<evidence type="ECO:0000256" key="6">
    <source>
        <dbReference type="SAM" id="MobiDB-lite"/>
    </source>
</evidence>
<dbReference type="InterPro" id="IPR002297">
    <property type="entry name" value="DNA-dir_DNA_pol_A_mt"/>
</dbReference>
<feature type="compositionally biased region" description="Acidic residues" evidence="6">
    <location>
        <begin position="891"/>
        <end position="903"/>
    </location>
</feature>
<proteinExistence type="predicted"/>
<feature type="compositionally biased region" description="Acidic residues" evidence="6">
    <location>
        <begin position="416"/>
        <end position="456"/>
    </location>
</feature>
<dbReference type="FunFam" id="1.10.150.20:FF:000091">
    <property type="entry name" value="Unplaced genomic scaffold supercont1.20, whole genome shotgun sequence"/>
    <property type="match status" value="1"/>
</dbReference>
<dbReference type="PANTHER" id="PTHR10267">
    <property type="entry name" value="DNA POLYMERASE SUBUNIT GAMMA-1"/>
    <property type="match status" value="1"/>
</dbReference>
<gene>
    <name evidence="8" type="ORF">CRE_06485</name>
</gene>
<feature type="region of interest" description="Disordered" evidence="6">
    <location>
        <begin position="377"/>
        <end position="488"/>
    </location>
</feature>
<dbReference type="PROSITE" id="PS00447">
    <property type="entry name" value="DNA_POLYMERASE_A"/>
    <property type="match status" value="1"/>
</dbReference>
<dbReference type="EC" id="2.7.7.7" evidence="1"/>
<dbReference type="GO" id="GO:0006264">
    <property type="term" value="P:mitochondrial DNA replication"/>
    <property type="evidence" value="ECO:0007669"/>
    <property type="project" value="TreeGrafter"/>
</dbReference>
<keyword evidence="3" id="KW-0548">Nucleotidyltransferase</keyword>
<evidence type="ECO:0000256" key="4">
    <source>
        <dbReference type="ARBA" id="ARBA00022932"/>
    </source>
</evidence>
<protein>
    <recommendedName>
        <fullName evidence="1">DNA-directed DNA polymerase</fullName>
        <ecNumber evidence="1">2.7.7.7</ecNumber>
    </recommendedName>
    <alternativeName>
        <fullName evidence="5">Mitochondrial DNA polymerase catalytic subunit</fullName>
    </alternativeName>
</protein>
<evidence type="ECO:0000256" key="5">
    <source>
        <dbReference type="ARBA" id="ARBA00031966"/>
    </source>
</evidence>
<evidence type="ECO:0000259" key="7">
    <source>
        <dbReference type="SMART" id="SM00482"/>
    </source>
</evidence>
<dbReference type="SUPFAM" id="SSF56672">
    <property type="entry name" value="DNA/RNA polymerases"/>
    <property type="match status" value="2"/>
</dbReference>
<dbReference type="GO" id="GO:0008408">
    <property type="term" value="F:3'-5' exonuclease activity"/>
    <property type="evidence" value="ECO:0007669"/>
    <property type="project" value="TreeGrafter"/>
</dbReference>
<dbReference type="OrthoDB" id="5588663at2759"/>
<evidence type="ECO:0000313" key="8">
    <source>
        <dbReference type="EMBL" id="EFO88912.1"/>
    </source>
</evidence>
<dbReference type="EMBL" id="DS268421">
    <property type="protein sequence ID" value="EFO88912.1"/>
    <property type="molecule type" value="Genomic_DNA"/>
</dbReference>
<keyword evidence="9" id="KW-1185">Reference proteome</keyword>
<dbReference type="Gene3D" id="1.10.150.20">
    <property type="entry name" value="5' to 3' exonuclease, C-terminal subdomain"/>
    <property type="match status" value="1"/>
</dbReference>
<evidence type="ECO:0000256" key="2">
    <source>
        <dbReference type="ARBA" id="ARBA00022679"/>
    </source>
</evidence>
<name>E3M1E1_CAERE</name>
<dbReference type="SMART" id="SM00482">
    <property type="entry name" value="POLAc"/>
    <property type="match status" value="1"/>
</dbReference>
<evidence type="ECO:0000256" key="3">
    <source>
        <dbReference type="ARBA" id="ARBA00022695"/>
    </source>
</evidence>
<dbReference type="GO" id="GO:0003887">
    <property type="term" value="F:DNA-directed DNA polymerase activity"/>
    <property type="evidence" value="ECO:0007669"/>
    <property type="project" value="UniProtKB-KW"/>
</dbReference>
<dbReference type="InterPro" id="IPR019760">
    <property type="entry name" value="DNA-dir_DNA_pol_A_CS"/>
</dbReference>
<reference evidence="8" key="1">
    <citation type="submission" date="2007-07" db="EMBL/GenBank/DDBJ databases">
        <title>PCAP assembly of the Caenorhabditis remanei genome.</title>
        <authorList>
            <consortium name="The Caenorhabditis remanei Sequencing Consortium"/>
            <person name="Wilson R.K."/>
        </authorList>
    </citation>
    <scope>NUCLEOTIDE SEQUENCE [LARGE SCALE GENOMIC DNA]</scope>
    <source>
        <strain evidence="8">PB4641</strain>
    </source>
</reference>
<dbReference type="InterPro" id="IPR043502">
    <property type="entry name" value="DNA/RNA_pol_sf"/>
</dbReference>
<feature type="compositionally biased region" description="Basic residues" evidence="6">
    <location>
        <begin position="462"/>
        <end position="477"/>
    </location>
</feature>
<organism evidence="9">
    <name type="scientific">Caenorhabditis remanei</name>
    <name type="common">Caenorhabditis vulgaris</name>
    <dbReference type="NCBI Taxonomy" id="31234"/>
    <lineage>
        <taxon>Eukaryota</taxon>
        <taxon>Metazoa</taxon>
        <taxon>Ecdysozoa</taxon>
        <taxon>Nematoda</taxon>
        <taxon>Chromadorea</taxon>
        <taxon>Rhabditida</taxon>
        <taxon>Rhabditina</taxon>
        <taxon>Rhabditomorpha</taxon>
        <taxon>Rhabditoidea</taxon>
        <taxon>Rhabditidae</taxon>
        <taxon>Peloderinae</taxon>
        <taxon>Caenorhabditis</taxon>
    </lineage>
</organism>
<dbReference type="eggNOG" id="KOG3657">
    <property type="taxonomic scope" value="Eukaryota"/>
</dbReference>
<feature type="compositionally biased region" description="Polar residues" evidence="6">
    <location>
        <begin position="381"/>
        <end position="395"/>
    </location>
</feature>
<keyword evidence="2" id="KW-0808">Transferase</keyword>
<evidence type="ECO:0000256" key="1">
    <source>
        <dbReference type="ARBA" id="ARBA00012417"/>
    </source>
</evidence>
<dbReference type="HOGENOM" id="CLU_258643_0_0_1"/>
<dbReference type="STRING" id="31234.E3M1E1"/>
<dbReference type="InParanoid" id="E3M1E1"/>
<dbReference type="Proteomes" id="UP000008281">
    <property type="component" value="Unassembled WGS sequence"/>
</dbReference>
<keyword evidence="4" id="KW-0239">DNA-directed DNA polymerase</keyword>
<dbReference type="GO" id="GO:0005760">
    <property type="term" value="C:gamma DNA polymerase complex"/>
    <property type="evidence" value="ECO:0007669"/>
    <property type="project" value="InterPro"/>
</dbReference>
<dbReference type="InterPro" id="IPR001098">
    <property type="entry name" value="DNA-dir_DNA_pol_A_palm_dom"/>
</dbReference>
<dbReference type="GO" id="GO:0003677">
    <property type="term" value="F:DNA binding"/>
    <property type="evidence" value="ECO:0007669"/>
    <property type="project" value="InterPro"/>
</dbReference>
<sequence length="1337" mass="151489">MGKIANETTIASDQIANETNIANDPVIANETNIASDQIANDSKANEYLPGELGYVSTDFHKNPYLKCSRLADKDVWMWNQDWSVNSKSECHEWLIKLFKARKFVNFGLEDVDSEHIALKSQLIPAIFGFVFGPFPLFKTRTKGWGFLVPNWKAVEKILENPEVNSIQLRVDAKDDAVRKEFPLRNFYETVQNNVYMFGELPISPDKKGFEMDEGGLVRFYQLDHPTGEGNVGDPLTKHFAKDLKEQVLRPTRHEDLFSVVLDSIQTTQFWTSYSDRYRSEVAIWYPEKKWKAGENEMMEGAIAAAVVPAGTVSRRSVHKLWVTLTNQSTGHVIGTGIKAMVQAPEGFRLVGADVDSQEQWLAALYGDASAEKRLHMARTPVRQSSRNSKQTTRYDPSSPPKMKNKNETRKRKPEAVEEEVEEEEEEEEEEQESQSEPPEDEDEEGHQEPEDASDDDVPPRPARNKKSKRSKTSKKPSKNSNKPSKKDALVFNMTQKVAGFQKTDFHKLRQVVLSFGGEIASRFDIIGIGDQWEEYSSTIKHCCKLFGASNTIGSQTWISMNNYFGKKVDFDSNGNLQVLLTAGSDSGKLSCSPSVYHCMVDPKLKDSVLAIENPSDIPVRDEHRHLNSSQFQFQKAGKWSSLIFQWMNWSSGVQVPEALRKYKVDKKNFDYMFVSKVFLPLWRAIKHGSRCADCFYAESLHPSIDGVMQGLTRVIPIQVDLDYAQMRIVTSLDGKKKITTEGFATSDDAPPPDPDHNMLSQIVDRLEDNKHKSGYPFGLFNPRMVISKDPEAKKPHPCNLEAAFSFKNPKWRCLDDEKFDINFIKKALEEEQDFNDGSSTSDVPPPLDDSHDPRDHHTQRRVHPIDSDEDSDRSMGGRRILRGKVDRRDELEFDAPGIDEYEEFQSPRRSQSPDSGNNENQESPAPPARRASPEARNSYPSLNRARPSLNRARPTHILNETKTLGHICVKICRIFALELRVPGKTAFSNMMLAGSKSDNTDLHSVVANQLKISRNHAKVLNYARLYGSGETHAGKHLMRIGGMKQIDAEATAAQLFKLTKGETAKYMKVDLKMNCFVDKYIEETAKDPDSSKILTIDGVYYMPSYSSQFSSETVEFENWFLSKYSSLFNLNESHQDNLIYSIYENAEDQRKLFVGGYESSTFNFLETSAAAHDLRTPILGCQIADSLGKLPEGTPDSAYFDRRYKRSVMNWIVQSSAVDFLHLLLISMQWLCDIYKIDARFVISIHDEVRYMCKEKDAPRLALALQLSNLLVRAFISQRVGICQLPNTVAFFSQVDCDTVLRKEVDTESINPDGTKIENGVAWTIDDLLKLTGGKLD</sequence>